<reference evidence="2" key="1">
    <citation type="journal article" date="2015" name="Nature">
        <title>Complex archaea that bridge the gap between prokaryotes and eukaryotes.</title>
        <authorList>
            <person name="Spang A."/>
            <person name="Saw J.H."/>
            <person name="Jorgensen S.L."/>
            <person name="Zaremba-Niedzwiedzka K."/>
            <person name="Martijn J."/>
            <person name="Lind A.E."/>
            <person name="van Eijk R."/>
            <person name="Schleper C."/>
            <person name="Guy L."/>
            <person name="Ettema T.J."/>
        </authorList>
    </citation>
    <scope>NUCLEOTIDE SEQUENCE</scope>
</reference>
<feature type="domain" description="4Fe-4S ferredoxin-type" evidence="1">
    <location>
        <begin position="169"/>
        <end position="200"/>
    </location>
</feature>
<proteinExistence type="predicted"/>
<dbReference type="PANTHER" id="PTHR42827">
    <property type="entry name" value="IRON-SULFUR CLUSTER-BINDING PROTEIN-RELATED"/>
    <property type="match status" value="1"/>
</dbReference>
<dbReference type="PANTHER" id="PTHR42827:SF1">
    <property type="entry name" value="IRON-SULFUR CLUSTER-BINDING PROTEIN"/>
    <property type="match status" value="1"/>
</dbReference>
<evidence type="ECO:0000259" key="1">
    <source>
        <dbReference type="PROSITE" id="PS51379"/>
    </source>
</evidence>
<dbReference type="PROSITE" id="PS51379">
    <property type="entry name" value="4FE4S_FER_2"/>
    <property type="match status" value="1"/>
</dbReference>
<protein>
    <recommendedName>
        <fullName evidence="1">4Fe-4S ferredoxin-type domain-containing protein</fullName>
    </recommendedName>
</protein>
<sequence length="414" mass="45472">MSLENELKQFVLDQGAVSVGFATKDSLAGGPSTTDITYTMSEAETAICFAVPLDLSKIRPYLGKELPRGRFDHVIDNGDGYLKAYKIAKAIANFLEKKGFKSALVSPNFNYREDVKDWRSKLPPILALRLVAARSGVGSVGWSGNILVKGHGARVLLGAAVTSARLEPTNPVPDNESPCDKCKLCVNVCAFRMFDKMEEDSYTLGGHTFTFSKRNNVVRCYTVCGGQSGLDKTGKWSTWSPGRTPYPETFDDADQTFAHLFTHPLKQMRLEGEQGNYGESTLLNDADVIEYKASGEIVGNTFTENFILTCGNCQLICSGSHDETAENYNILTNSGCVVTNENGDNIITTSEEADKLEKSGKLLNNEQETNPQRQGLEKYIIDLYIKLGKIREIIPVQKNVVKEGSSEKGMVQGK</sequence>
<accession>A0A0F9U0P9</accession>
<comment type="caution">
    <text evidence="2">The sequence shown here is derived from an EMBL/GenBank/DDBJ whole genome shotgun (WGS) entry which is preliminary data.</text>
</comment>
<organism evidence="2">
    <name type="scientific">marine sediment metagenome</name>
    <dbReference type="NCBI Taxonomy" id="412755"/>
    <lineage>
        <taxon>unclassified sequences</taxon>
        <taxon>metagenomes</taxon>
        <taxon>ecological metagenomes</taxon>
    </lineage>
</organism>
<name>A0A0F9U0P9_9ZZZZ</name>
<dbReference type="InterPro" id="IPR017896">
    <property type="entry name" value="4Fe4S_Fe-S-bd"/>
</dbReference>
<dbReference type="EMBL" id="LAZR01000907">
    <property type="protein sequence ID" value="KKN54916.1"/>
    <property type="molecule type" value="Genomic_DNA"/>
</dbReference>
<evidence type="ECO:0000313" key="2">
    <source>
        <dbReference type="EMBL" id="KKN54916.1"/>
    </source>
</evidence>
<gene>
    <name evidence="2" type="ORF">LCGC14_0587380</name>
</gene>
<dbReference type="AlphaFoldDB" id="A0A0F9U0P9"/>